<dbReference type="PANTHER" id="PTHR43685:SF5">
    <property type="entry name" value="GLYCOSYLTRANSFERASE EPSE-RELATED"/>
    <property type="match status" value="1"/>
</dbReference>
<dbReference type="InterPro" id="IPR050834">
    <property type="entry name" value="Glycosyltransf_2"/>
</dbReference>
<evidence type="ECO:0000313" key="5">
    <source>
        <dbReference type="EMBL" id="BDY13412.1"/>
    </source>
</evidence>
<keyword evidence="6" id="KW-1185">Reference proteome</keyword>
<dbReference type="GO" id="GO:0016740">
    <property type="term" value="F:transferase activity"/>
    <property type="evidence" value="ECO:0007669"/>
    <property type="project" value="UniProtKB-KW"/>
</dbReference>
<accession>A0ABN6WYT7</accession>
<dbReference type="InterPro" id="IPR029044">
    <property type="entry name" value="Nucleotide-diphossugar_trans"/>
</dbReference>
<dbReference type="Gene3D" id="3.90.550.10">
    <property type="entry name" value="Spore Coat Polysaccharide Biosynthesis Protein SpsA, Chain A"/>
    <property type="match status" value="1"/>
</dbReference>
<evidence type="ECO:0000313" key="6">
    <source>
        <dbReference type="Proteomes" id="UP001321445"/>
    </source>
</evidence>
<dbReference type="EMBL" id="AP027370">
    <property type="protein sequence ID" value="BDY13412.1"/>
    <property type="molecule type" value="Genomic_DNA"/>
</dbReference>
<name>A0ABN6WYT7_9BACT</name>
<evidence type="ECO:0000256" key="1">
    <source>
        <dbReference type="ARBA" id="ARBA00006739"/>
    </source>
</evidence>
<feature type="domain" description="Glycosyltransferase 2-like" evidence="4">
    <location>
        <begin position="8"/>
        <end position="141"/>
    </location>
</feature>
<proteinExistence type="inferred from homology"/>
<dbReference type="Pfam" id="PF00535">
    <property type="entry name" value="Glycos_transf_2"/>
    <property type="match status" value="1"/>
</dbReference>
<dbReference type="SUPFAM" id="SSF53448">
    <property type="entry name" value="Nucleotide-diphospho-sugar transferases"/>
    <property type="match status" value="1"/>
</dbReference>
<dbReference type="InterPro" id="IPR001173">
    <property type="entry name" value="Glyco_trans_2-like"/>
</dbReference>
<comment type="similarity">
    <text evidence="1">Belongs to the glycosyltransferase 2 family.</text>
</comment>
<evidence type="ECO:0000256" key="2">
    <source>
        <dbReference type="ARBA" id="ARBA00022676"/>
    </source>
</evidence>
<keyword evidence="3 5" id="KW-0808">Transferase</keyword>
<protein>
    <submittedName>
        <fullName evidence="5">Glycosyl transferase</fullName>
    </submittedName>
</protein>
<dbReference type="Proteomes" id="UP001321445">
    <property type="component" value="Chromosome"/>
</dbReference>
<dbReference type="PANTHER" id="PTHR43685">
    <property type="entry name" value="GLYCOSYLTRANSFERASE"/>
    <property type="match status" value="1"/>
</dbReference>
<reference evidence="5 6" key="1">
    <citation type="submission" date="2023-03" db="EMBL/GenBank/DDBJ databases">
        <title>Description of Hydrogenimonas sp. ISO32.</title>
        <authorList>
            <person name="Mino S."/>
            <person name="Fukazawa S."/>
            <person name="Sawabe T."/>
        </authorList>
    </citation>
    <scope>NUCLEOTIDE SEQUENCE [LARGE SCALE GENOMIC DNA]</scope>
    <source>
        <strain evidence="5 6">ISO32</strain>
    </source>
</reference>
<keyword evidence="2" id="KW-0328">Glycosyltransferase</keyword>
<evidence type="ECO:0000259" key="4">
    <source>
        <dbReference type="Pfam" id="PF00535"/>
    </source>
</evidence>
<sequence>MTMNLNLSVLLSIYHKEKPEYFDRAMQSIWDEQSIKPNQIVLVKDGPLTQELEDAISYWKEKLKGVLDIITLEENVGLGDALNIGLQQCKYDLVARMDTDDISTSDRFKEQLAVFEKKDIDICSSWVAEFDKDESTTVSFRKVPESDEEIRHFAKKRNPLNHPAVMYRKSKVVEAGGYQKMMWFEDYYLWSKMILHGAKFYNIQEPLVHMRAGYGQLERRSGMKYALSEIEFQKKLLNMGFIDKGEFIRNVSLRFISRILPKRLVKIIYTKLRT</sequence>
<evidence type="ECO:0000256" key="3">
    <source>
        <dbReference type="ARBA" id="ARBA00022679"/>
    </source>
</evidence>
<organism evidence="5 6">
    <name type="scientific">Hydrogenimonas cancrithermarum</name>
    <dbReference type="NCBI Taxonomy" id="2993563"/>
    <lineage>
        <taxon>Bacteria</taxon>
        <taxon>Pseudomonadati</taxon>
        <taxon>Campylobacterota</taxon>
        <taxon>Epsilonproteobacteria</taxon>
        <taxon>Campylobacterales</taxon>
        <taxon>Hydrogenimonadaceae</taxon>
        <taxon>Hydrogenimonas</taxon>
    </lineage>
</organism>
<gene>
    <name evidence="5" type="ORF">HCR_17240</name>
</gene>